<dbReference type="Proteomes" id="UP001165653">
    <property type="component" value="Unassembled WGS sequence"/>
</dbReference>
<gene>
    <name evidence="1" type="ORF">OJ996_09350</name>
</gene>
<dbReference type="EMBL" id="JAPDDR010000004">
    <property type="protein sequence ID" value="MCW1913780.1"/>
    <property type="molecule type" value="Genomic_DNA"/>
</dbReference>
<sequence length="756" mass="81338">MMDSDINLVFPKADVAHGVELWCSDGTPKGTRLLKDIVPGEMGSQPQDPVRVGIGEIVFRGQVRDAFQLWLTDGTAGGTRHLADLPSDLETDTAVQVLRTSTGYFYLAAALAEDSRGVWFTDGTPGNERELNPRAGGSGARAPFGSVREIISDGTWCYILANGDQVWRSDGSEAGTTLLLDAGELLPYAEPMQLGMASELDGRLLLKVVRNFFAPELWSFTYQGTEPRLVAAGEWQGVEDFVSRSAGAGSFFRAHQPGPQVICRLHYTDGSEDSAVALPLVLDAIEQSFFSDGGGVMMGGHYYFGSYGSVGGALWRSDGTPQGTVMLALLGDRIISAWFPSAQGEGKLHFEVQGPSGMGIQLWQTDGTAAGTAEVKTKIPVKASGSGFSTQAGGSELFVQTNSEEGVAQLWKLGEGKRGPVALLRPERITASAYSSNIFDDYPYAALNGNIVTMVQGRGRSDQEMWRLSQKGKAAALWKSPRGRALDQITFLGGIGGRAIFPLWQDTGRVDFWTTDGKTGGTRLLKKGDTEVGTIGAIVHAGGRAYWGVRRQADYEALWTSDGTEAGTHAVRTADGMLPVPLGAEMYELNGLLYFIGMRPYGIGAGLWRTDGSPEGTVEVKGNWDGIASAEPNRLIRVGDRLFISVFAQNYGNRLWTSDGTTAGTQRIHGEPLPASAPEHLDYAIHDLGGVLIFSVDGKYPQWWRSDGTEAGTVMVADSSGAAPPQMPDDLKVMNGKLHFTAERRDVGRELFVVEE</sequence>
<reference evidence="1" key="1">
    <citation type="submission" date="2022-10" db="EMBL/GenBank/DDBJ databases">
        <title>Luteolibacter sp. GHJ8, whole genome shotgun sequencing project.</title>
        <authorList>
            <person name="Zhao G."/>
            <person name="Shen L."/>
        </authorList>
    </citation>
    <scope>NUCLEOTIDE SEQUENCE</scope>
    <source>
        <strain evidence="1">GHJ8</strain>
    </source>
</reference>
<evidence type="ECO:0000313" key="1">
    <source>
        <dbReference type="EMBL" id="MCW1913780.1"/>
    </source>
</evidence>
<keyword evidence="2" id="KW-1185">Reference proteome</keyword>
<comment type="caution">
    <text evidence="1">The sequence shown here is derived from an EMBL/GenBank/DDBJ whole genome shotgun (WGS) entry which is preliminary data.</text>
</comment>
<name>A0ABT3G1R9_9BACT</name>
<evidence type="ECO:0000313" key="2">
    <source>
        <dbReference type="Proteomes" id="UP001165653"/>
    </source>
</evidence>
<protein>
    <recommendedName>
        <fullName evidence="3">ELWxxDGT repeat protein</fullName>
    </recommendedName>
</protein>
<organism evidence="1 2">
    <name type="scientific">Luteolibacter rhizosphaerae</name>
    <dbReference type="NCBI Taxonomy" id="2989719"/>
    <lineage>
        <taxon>Bacteria</taxon>
        <taxon>Pseudomonadati</taxon>
        <taxon>Verrucomicrobiota</taxon>
        <taxon>Verrucomicrobiia</taxon>
        <taxon>Verrucomicrobiales</taxon>
        <taxon>Verrucomicrobiaceae</taxon>
        <taxon>Luteolibacter</taxon>
    </lineage>
</organism>
<accession>A0ABT3G1R9</accession>
<evidence type="ECO:0008006" key="3">
    <source>
        <dbReference type="Google" id="ProtNLM"/>
    </source>
</evidence>
<proteinExistence type="predicted"/>